<proteinExistence type="predicted"/>
<dbReference type="Pfam" id="PF00563">
    <property type="entry name" value="EAL"/>
    <property type="match status" value="1"/>
</dbReference>
<sequence length="206" mass="23631">MDKRLKVSMVLESIVRLRDDTLYGYKVLSRVYTREGEEIHFLELSKDVRAKVENTVLEYALKNLKDINIFINLPVELSIDSVLLKKADLFVCINADMSIQDLAFYVQKIKTAGGRICIDDFYVPTMDFSQMLLGSFEVVALKEDFYSKLNHKDLKRLVSYIKQFGSLVCFKKIDSLKKLQLAIDVGADLGHGYIFGYEEHIVGIIE</sequence>
<dbReference type="InterPro" id="IPR001633">
    <property type="entry name" value="EAL_dom"/>
</dbReference>
<dbReference type="SUPFAM" id="SSF141868">
    <property type="entry name" value="EAL domain-like"/>
    <property type="match status" value="1"/>
</dbReference>
<evidence type="ECO:0000313" key="2">
    <source>
        <dbReference type="EMBL" id="SHK40054.1"/>
    </source>
</evidence>
<dbReference type="Proteomes" id="UP000189810">
    <property type="component" value="Chromosome I"/>
</dbReference>
<evidence type="ECO:0000313" key="3">
    <source>
        <dbReference type="Proteomes" id="UP000189810"/>
    </source>
</evidence>
<reference evidence="2 3" key="1">
    <citation type="submission" date="2016-11" db="EMBL/GenBank/DDBJ databases">
        <authorList>
            <person name="Jaros S."/>
            <person name="Januszkiewicz K."/>
            <person name="Wedrychowicz H."/>
        </authorList>
    </citation>
    <scope>NUCLEOTIDE SEQUENCE [LARGE SCALE GENOMIC DNA]</scope>
    <source>
        <strain evidence="2 3">DSM 19557</strain>
    </source>
</reference>
<organism evidence="2 3">
    <name type="scientific">Thermocrinis minervae</name>
    <dbReference type="NCBI Taxonomy" id="381751"/>
    <lineage>
        <taxon>Bacteria</taxon>
        <taxon>Pseudomonadati</taxon>
        <taxon>Aquificota</taxon>
        <taxon>Aquificia</taxon>
        <taxon>Aquificales</taxon>
        <taxon>Aquificaceae</taxon>
        <taxon>Thermocrinis</taxon>
    </lineage>
</organism>
<dbReference type="EMBL" id="LT670846">
    <property type="protein sequence ID" value="SHK40054.1"/>
    <property type="molecule type" value="Genomic_DNA"/>
</dbReference>
<feature type="domain" description="EAL" evidence="1">
    <location>
        <begin position="6"/>
        <end position="196"/>
    </location>
</feature>
<dbReference type="OrthoDB" id="14475at2"/>
<dbReference type="Gene3D" id="3.20.20.450">
    <property type="entry name" value="EAL domain"/>
    <property type="match status" value="1"/>
</dbReference>
<evidence type="ECO:0000259" key="1">
    <source>
        <dbReference type="Pfam" id="PF00563"/>
    </source>
</evidence>
<accession>A0A1M6S5F9</accession>
<dbReference type="RefSeq" id="WP_079654021.1">
    <property type="nucleotide sequence ID" value="NZ_LT670846.1"/>
</dbReference>
<name>A0A1M6S5F9_9AQUI</name>
<dbReference type="STRING" id="381751.SAMN05444391_0890"/>
<protein>
    <submittedName>
        <fullName evidence="2">EAL domain, c-di-GMP-specific phosphodiesterase class I (Or its enzymatically inactive variant)</fullName>
    </submittedName>
</protein>
<dbReference type="InterPro" id="IPR035919">
    <property type="entry name" value="EAL_sf"/>
</dbReference>
<keyword evidence="3" id="KW-1185">Reference proteome</keyword>
<dbReference type="AlphaFoldDB" id="A0A1M6S5F9"/>
<gene>
    <name evidence="2" type="ORF">SAMN05444391_0890</name>
</gene>